<reference evidence="1" key="1">
    <citation type="submission" date="2018-06" db="EMBL/GenBank/DDBJ databases">
        <title>Paenibacillus xerothermodurans sp. nov. an extremely dry heat resistant spore forming bacterium isolated from the soil of Cape Canaveral, Florida.</title>
        <authorList>
            <person name="Seuylemezian A."/>
            <person name="Kaur N."/>
            <person name="Patil P."/>
            <person name="Patil P."/>
            <person name="Mayilraj S."/>
            <person name="Vaishampayan P."/>
        </authorList>
    </citation>
    <scope>NUCLEOTIDE SEQUENCE [LARGE SCALE GENOMIC DNA]</scope>
    <source>
        <strain evidence="1">ATCC 27380</strain>
    </source>
</reference>
<dbReference type="AlphaFoldDB" id="A0A2W1N6K4"/>
<proteinExistence type="predicted"/>
<organism evidence="1 2">
    <name type="scientific">Paenibacillus xerothermodurans</name>
    <dbReference type="NCBI Taxonomy" id="1977292"/>
    <lineage>
        <taxon>Bacteria</taxon>
        <taxon>Bacillati</taxon>
        <taxon>Bacillota</taxon>
        <taxon>Bacilli</taxon>
        <taxon>Bacillales</taxon>
        <taxon>Paenibacillaceae</taxon>
        <taxon>Paenibacillus</taxon>
    </lineage>
</organism>
<comment type="caution">
    <text evidence="1">The sequence shown here is derived from an EMBL/GenBank/DDBJ whole genome shotgun (WGS) entry which is preliminary data.</text>
</comment>
<dbReference type="EMBL" id="NHRJ02000017">
    <property type="protein sequence ID" value="PZE19424.1"/>
    <property type="molecule type" value="Genomic_DNA"/>
</dbReference>
<dbReference type="RefSeq" id="WP_089201518.1">
    <property type="nucleotide sequence ID" value="NZ_NHRJ02000017.1"/>
</dbReference>
<name>A0A2W1N6K4_PAEXE</name>
<protein>
    <submittedName>
        <fullName evidence="1">Uncharacterized protein</fullName>
    </submittedName>
</protein>
<evidence type="ECO:0000313" key="1">
    <source>
        <dbReference type="EMBL" id="PZE19424.1"/>
    </source>
</evidence>
<accession>A0A2W1N6K4</accession>
<evidence type="ECO:0000313" key="2">
    <source>
        <dbReference type="Proteomes" id="UP000214746"/>
    </source>
</evidence>
<dbReference type="Proteomes" id="UP000214746">
    <property type="component" value="Unassembled WGS sequence"/>
</dbReference>
<keyword evidence="2" id="KW-1185">Reference proteome</keyword>
<sequence>MRISNTCEQLKNSSTEHMKQLATAALRWLVIAATPHRIPPERKWHAGVKQLLATPSDKQQMQARCTA</sequence>
<gene>
    <name evidence="1" type="ORF">CBW46_018865</name>
</gene>